<dbReference type="GO" id="GO:0003676">
    <property type="term" value="F:nucleic acid binding"/>
    <property type="evidence" value="ECO:0007669"/>
    <property type="project" value="InterPro"/>
</dbReference>
<dbReference type="InterPro" id="IPR000467">
    <property type="entry name" value="G_patch_dom"/>
</dbReference>
<keyword evidence="1" id="KW-0040">ANK repeat</keyword>
<dbReference type="SUPFAM" id="SSF48403">
    <property type="entry name" value="Ankyrin repeat"/>
    <property type="match status" value="1"/>
</dbReference>
<gene>
    <name evidence="4" type="ORF">PFISCL1PPCAC_4602</name>
</gene>
<organism evidence="4 5">
    <name type="scientific">Pristionchus fissidentatus</name>
    <dbReference type="NCBI Taxonomy" id="1538716"/>
    <lineage>
        <taxon>Eukaryota</taxon>
        <taxon>Metazoa</taxon>
        <taxon>Ecdysozoa</taxon>
        <taxon>Nematoda</taxon>
        <taxon>Chromadorea</taxon>
        <taxon>Rhabditida</taxon>
        <taxon>Rhabditina</taxon>
        <taxon>Diplogasteromorpha</taxon>
        <taxon>Diplogasteroidea</taxon>
        <taxon>Neodiplogasteridae</taxon>
        <taxon>Pristionchus</taxon>
    </lineage>
</organism>
<dbReference type="PANTHER" id="PTHR20923">
    <property type="entry name" value="BAT4 PROTEIN-RELATED"/>
    <property type="match status" value="1"/>
</dbReference>
<evidence type="ECO:0000259" key="3">
    <source>
        <dbReference type="PROSITE" id="PS50174"/>
    </source>
</evidence>
<dbReference type="PROSITE" id="PS50088">
    <property type="entry name" value="ANK_REPEAT"/>
    <property type="match status" value="1"/>
</dbReference>
<feature type="region of interest" description="Disordered" evidence="2">
    <location>
        <begin position="292"/>
        <end position="317"/>
    </location>
</feature>
<dbReference type="SMART" id="SM00443">
    <property type="entry name" value="G_patch"/>
    <property type="match status" value="1"/>
</dbReference>
<dbReference type="Gene3D" id="1.25.40.20">
    <property type="entry name" value="Ankyrin repeat-containing domain"/>
    <property type="match status" value="1"/>
</dbReference>
<dbReference type="EMBL" id="BTSY01000002">
    <property type="protein sequence ID" value="GMT13305.1"/>
    <property type="molecule type" value="Genomic_DNA"/>
</dbReference>
<dbReference type="InterPro" id="IPR036770">
    <property type="entry name" value="Ankyrin_rpt-contain_sf"/>
</dbReference>
<feature type="non-terminal residue" evidence="4">
    <location>
        <position position="334"/>
    </location>
</feature>
<proteinExistence type="predicted"/>
<dbReference type="InterPro" id="IPR039146">
    <property type="entry name" value="GPANK1"/>
</dbReference>
<protein>
    <recommendedName>
        <fullName evidence="3">G-patch domain-containing protein</fullName>
    </recommendedName>
</protein>
<comment type="caution">
    <text evidence="4">The sequence shown here is derived from an EMBL/GenBank/DDBJ whole genome shotgun (WGS) entry which is preliminary data.</text>
</comment>
<evidence type="ECO:0000256" key="2">
    <source>
        <dbReference type="SAM" id="MobiDB-lite"/>
    </source>
</evidence>
<dbReference type="PANTHER" id="PTHR20923:SF1">
    <property type="entry name" value="G PATCH DOMAIN AND ANKYRIN REPEAT-CONTAINING PROTEIN 1"/>
    <property type="match status" value="1"/>
</dbReference>
<evidence type="ECO:0000256" key="1">
    <source>
        <dbReference type="PROSITE-ProRule" id="PRU00023"/>
    </source>
</evidence>
<dbReference type="Pfam" id="PF01585">
    <property type="entry name" value="G-patch"/>
    <property type="match status" value="1"/>
</dbReference>
<sequence length="334" mass="37843">MDFRAQDLSKIPEHKRVQFVLPTGRFDKPEVEEEPAPSGSVGVLSGTEARSFYEELLAEEPSTSEDVKPTKRKAVKRHIPVEELMLPDLSDRENHQFLAECTTGTLKKVMEWFERGANLNFADQFGWTALHCAAAAGNTDIVLFLIENGANWSLLESTGKSFVDLANRSTVRAVTAWFERQSEMDDDDEEIEPRGHCYKCGRTYAGSEADHLTNLSHIVRMNKQNPSFSSFVIPEWNPGFQLLRKAGWTTDRGLGKERQGQKYPVRTILKRDRAGLGSAGAERARVTHFAAHDERAVESEPVRRQDGETKAEREKRINREKKIAADLRWAFKDP</sequence>
<name>A0AAV5V633_9BILA</name>
<accession>A0AAV5V633</accession>
<dbReference type="AlphaFoldDB" id="A0AAV5V633"/>
<keyword evidence="5" id="KW-1185">Reference proteome</keyword>
<evidence type="ECO:0000313" key="4">
    <source>
        <dbReference type="EMBL" id="GMT13305.1"/>
    </source>
</evidence>
<dbReference type="InterPro" id="IPR002110">
    <property type="entry name" value="Ankyrin_rpt"/>
</dbReference>
<evidence type="ECO:0000313" key="5">
    <source>
        <dbReference type="Proteomes" id="UP001432322"/>
    </source>
</evidence>
<dbReference type="Pfam" id="PF12796">
    <property type="entry name" value="Ank_2"/>
    <property type="match status" value="1"/>
</dbReference>
<feature type="region of interest" description="Disordered" evidence="2">
    <location>
        <begin position="25"/>
        <end position="44"/>
    </location>
</feature>
<feature type="repeat" description="ANK" evidence="1">
    <location>
        <begin position="125"/>
        <end position="157"/>
    </location>
</feature>
<reference evidence="4" key="1">
    <citation type="submission" date="2023-10" db="EMBL/GenBank/DDBJ databases">
        <title>Genome assembly of Pristionchus species.</title>
        <authorList>
            <person name="Yoshida K."/>
            <person name="Sommer R.J."/>
        </authorList>
    </citation>
    <scope>NUCLEOTIDE SEQUENCE</scope>
    <source>
        <strain evidence="4">RS5133</strain>
    </source>
</reference>
<dbReference type="Proteomes" id="UP001432322">
    <property type="component" value="Unassembled WGS sequence"/>
</dbReference>
<dbReference type="PROSITE" id="PS50174">
    <property type="entry name" value="G_PATCH"/>
    <property type="match status" value="1"/>
</dbReference>
<feature type="domain" description="G-patch" evidence="3">
    <location>
        <begin position="235"/>
        <end position="281"/>
    </location>
</feature>
<dbReference type="PROSITE" id="PS50297">
    <property type="entry name" value="ANK_REP_REGION"/>
    <property type="match status" value="1"/>
</dbReference>
<dbReference type="SMART" id="SM00248">
    <property type="entry name" value="ANK"/>
    <property type="match status" value="1"/>
</dbReference>